<dbReference type="EMBL" id="KN840555">
    <property type="protein sequence ID" value="KIP05013.1"/>
    <property type="molecule type" value="Genomic_DNA"/>
</dbReference>
<dbReference type="AlphaFoldDB" id="A0A0C3PGT5"/>
<accession>A0A0C3PGT5</accession>
<sequence>MRVSVVRNAETMPKPQGIALSVHLLGTHLRQPALYRKAYAHLQVWPRCRYVWHYPKAMCTTPSCHLLVTVPSICPNCTTSASSIQISLAPPNSIVTMSLAPFKASERGEGSDSSDSELEEEPELLSPFWRKPAKAFTTTAFEFADPSTTNSAPSTLTLEGSRDAVCSKLGCSITFVVKASVIISASSAPSA</sequence>
<dbReference type="HOGENOM" id="CLU_1421884_0_0_1"/>
<reference evidence="1 2" key="1">
    <citation type="journal article" date="2014" name="PLoS Genet.">
        <title>Analysis of the Phlebiopsis gigantea genome, transcriptome and secretome provides insight into its pioneer colonization strategies of wood.</title>
        <authorList>
            <person name="Hori C."/>
            <person name="Ishida T."/>
            <person name="Igarashi K."/>
            <person name="Samejima M."/>
            <person name="Suzuki H."/>
            <person name="Master E."/>
            <person name="Ferreira P."/>
            <person name="Ruiz-Duenas F.J."/>
            <person name="Held B."/>
            <person name="Canessa P."/>
            <person name="Larrondo L.F."/>
            <person name="Schmoll M."/>
            <person name="Druzhinina I.S."/>
            <person name="Kubicek C.P."/>
            <person name="Gaskell J.A."/>
            <person name="Kersten P."/>
            <person name="St John F."/>
            <person name="Glasner J."/>
            <person name="Sabat G."/>
            <person name="Splinter BonDurant S."/>
            <person name="Syed K."/>
            <person name="Yadav J."/>
            <person name="Mgbeahuruike A.C."/>
            <person name="Kovalchuk A."/>
            <person name="Asiegbu F.O."/>
            <person name="Lackner G."/>
            <person name="Hoffmeister D."/>
            <person name="Rencoret J."/>
            <person name="Gutierrez A."/>
            <person name="Sun H."/>
            <person name="Lindquist E."/>
            <person name="Barry K."/>
            <person name="Riley R."/>
            <person name="Grigoriev I.V."/>
            <person name="Henrissat B."/>
            <person name="Kues U."/>
            <person name="Berka R.M."/>
            <person name="Martinez A.T."/>
            <person name="Covert S.F."/>
            <person name="Blanchette R.A."/>
            <person name="Cullen D."/>
        </authorList>
    </citation>
    <scope>NUCLEOTIDE SEQUENCE [LARGE SCALE GENOMIC DNA]</scope>
    <source>
        <strain evidence="1 2">11061_1 CR5-6</strain>
    </source>
</reference>
<evidence type="ECO:0000313" key="1">
    <source>
        <dbReference type="EMBL" id="KIP05013.1"/>
    </source>
</evidence>
<evidence type="ECO:0000313" key="2">
    <source>
        <dbReference type="Proteomes" id="UP000053257"/>
    </source>
</evidence>
<gene>
    <name evidence="1" type="ORF">PHLGIDRAFT_169555</name>
</gene>
<dbReference type="Proteomes" id="UP000053257">
    <property type="component" value="Unassembled WGS sequence"/>
</dbReference>
<organism evidence="1 2">
    <name type="scientific">Phlebiopsis gigantea (strain 11061_1 CR5-6)</name>
    <name type="common">White-rot fungus</name>
    <name type="synonym">Peniophora gigantea</name>
    <dbReference type="NCBI Taxonomy" id="745531"/>
    <lineage>
        <taxon>Eukaryota</taxon>
        <taxon>Fungi</taxon>
        <taxon>Dikarya</taxon>
        <taxon>Basidiomycota</taxon>
        <taxon>Agaricomycotina</taxon>
        <taxon>Agaricomycetes</taxon>
        <taxon>Polyporales</taxon>
        <taxon>Phanerochaetaceae</taxon>
        <taxon>Phlebiopsis</taxon>
    </lineage>
</organism>
<keyword evidence="2" id="KW-1185">Reference proteome</keyword>
<protein>
    <submittedName>
        <fullName evidence="1">Uncharacterized protein</fullName>
    </submittedName>
</protein>
<name>A0A0C3PGT5_PHLG1</name>
<proteinExistence type="predicted"/>